<dbReference type="GO" id="GO:0006508">
    <property type="term" value="P:proteolysis"/>
    <property type="evidence" value="ECO:0007669"/>
    <property type="project" value="UniProtKB-KW"/>
</dbReference>
<organism evidence="6">
    <name type="scientific">hydrothermal vent metagenome</name>
    <dbReference type="NCBI Taxonomy" id="652676"/>
    <lineage>
        <taxon>unclassified sequences</taxon>
        <taxon>metagenomes</taxon>
        <taxon>ecological metagenomes</taxon>
    </lineage>
</organism>
<keyword evidence="2" id="KW-0645">Protease</keyword>
<dbReference type="InterPro" id="IPR000209">
    <property type="entry name" value="Peptidase_S8/S53_dom"/>
</dbReference>
<accession>A0A3B1CYA0</accession>
<dbReference type="PROSITE" id="PS00137">
    <property type="entry name" value="SUBTILASE_HIS"/>
    <property type="match status" value="1"/>
</dbReference>
<evidence type="ECO:0000256" key="4">
    <source>
        <dbReference type="ARBA" id="ARBA00022825"/>
    </source>
</evidence>
<evidence type="ECO:0000259" key="5">
    <source>
        <dbReference type="Pfam" id="PF00082"/>
    </source>
</evidence>
<dbReference type="Pfam" id="PF00082">
    <property type="entry name" value="Peptidase_S8"/>
    <property type="match status" value="1"/>
</dbReference>
<dbReference type="PRINTS" id="PR00723">
    <property type="entry name" value="SUBTILISIN"/>
</dbReference>
<evidence type="ECO:0000256" key="1">
    <source>
        <dbReference type="ARBA" id="ARBA00011073"/>
    </source>
</evidence>
<dbReference type="InterPro" id="IPR023828">
    <property type="entry name" value="Peptidase_S8_Ser-AS"/>
</dbReference>
<dbReference type="GO" id="GO:0004252">
    <property type="term" value="F:serine-type endopeptidase activity"/>
    <property type="evidence" value="ECO:0007669"/>
    <property type="project" value="InterPro"/>
</dbReference>
<protein>
    <submittedName>
        <fullName evidence="6">Peptidase S8 and S53, subtilisin, kexin, sedolisin</fullName>
    </submittedName>
</protein>
<gene>
    <name evidence="6" type="ORF">MNBD_IGNAVI01-977</name>
</gene>
<dbReference type="AlphaFoldDB" id="A0A3B1CYA0"/>
<reference evidence="6" key="1">
    <citation type="submission" date="2018-06" db="EMBL/GenBank/DDBJ databases">
        <authorList>
            <person name="Zhirakovskaya E."/>
        </authorList>
    </citation>
    <scope>NUCLEOTIDE SEQUENCE</scope>
</reference>
<proteinExistence type="inferred from homology"/>
<keyword evidence="4" id="KW-0720">Serine protease</keyword>
<dbReference type="InterPro" id="IPR050131">
    <property type="entry name" value="Peptidase_S8_subtilisin-like"/>
</dbReference>
<sequence length="656" mass="72374">MIMRHSLLLSTFKGSPIIKERFLITQWCKMKTKFILLIIFITVTLSAQETIQSFISLKNTGVQEFLEKHPEYDGRGTIVMILDTGIDMGIDGLTKTSTGEDKVIDVQDFTGQGDVQLFDATIENENDSSFFVNSEKDYKVAGADKLSLKAKDDKYYIGLVTEKRWMNSGSRVRDLNGNGTTDDKFYIVAFETESDSESYWVAYFDANSDGDISDDQPNRNYKEKHDVIKIKNETGLTYFTIALNIFPKEKKVVLFFDDGSHGTHCAGIAAGYSIGKTSLNGVAPGAYLMGLKLGNNTLSGGATVTGSMKRAYLYADKISKEREEPCIINMSFGIGSEIEGRADFEIFLADLVRDNPYLYIATSNGNEGPGISTTGLPAASTSVLSSGAVLAQEIGNDLYGTVLDRDIILHFSSRGGEVPKPDVVSPGAATSTVPNFAGGDRYWGTSMASPYSAGVLSLLLSAAKVEFPDVKIPSRLLYKVLRESAVPMEGYVKIDQGGGLINVVNAFELLKKYIAAGEISKFENYTISAFAPNMPDEISSSMYVRNGSYLTGDENFSFSVIKDDNNTTNTFYRLFNLKSDSDWLIPISKQTRIRNDHSATINYRLDKSKMTDFGMYNGTITAYDSKTNTPAFEMMATVVLPYQFTSENNYSLTWKD</sequence>
<keyword evidence="3" id="KW-0378">Hydrolase</keyword>
<dbReference type="PANTHER" id="PTHR43806">
    <property type="entry name" value="PEPTIDASE S8"/>
    <property type="match status" value="1"/>
</dbReference>
<dbReference type="PROSITE" id="PS00138">
    <property type="entry name" value="SUBTILASE_SER"/>
    <property type="match status" value="1"/>
</dbReference>
<dbReference type="Gene3D" id="3.40.50.200">
    <property type="entry name" value="Peptidase S8/S53 domain"/>
    <property type="match status" value="2"/>
</dbReference>
<name>A0A3B1CYA0_9ZZZZ</name>
<feature type="non-terminal residue" evidence="6">
    <location>
        <position position="656"/>
    </location>
</feature>
<dbReference type="InterPro" id="IPR036852">
    <property type="entry name" value="Peptidase_S8/S53_dom_sf"/>
</dbReference>
<comment type="similarity">
    <text evidence="1">Belongs to the peptidase S8 family.</text>
</comment>
<dbReference type="PANTHER" id="PTHR43806:SF11">
    <property type="entry name" value="CEREVISIN-RELATED"/>
    <property type="match status" value="1"/>
</dbReference>
<dbReference type="SUPFAM" id="SSF52743">
    <property type="entry name" value="Subtilisin-like"/>
    <property type="match status" value="1"/>
</dbReference>
<dbReference type="InterPro" id="IPR015500">
    <property type="entry name" value="Peptidase_S8_subtilisin-rel"/>
</dbReference>
<dbReference type="InterPro" id="IPR022398">
    <property type="entry name" value="Peptidase_S8_His-AS"/>
</dbReference>
<evidence type="ECO:0000256" key="2">
    <source>
        <dbReference type="ARBA" id="ARBA00022670"/>
    </source>
</evidence>
<dbReference type="EMBL" id="UOGD01000453">
    <property type="protein sequence ID" value="VAX29493.1"/>
    <property type="molecule type" value="Genomic_DNA"/>
</dbReference>
<feature type="domain" description="Peptidase S8/S53" evidence="5">
    <location>
        <begin position="74"/>
        <end position="464"/>
    </location>
</feature>
<dbReference type="PROSITE" id="PS51892">
    <property type="entry name" value="SUBTILASE"/>
    <property type="match status" value="1"/>
</dbReference>
<evidence type="ECO:0000313" key="6">
    <source>
        <dbReference type="EMBL" id="VAX29493.1"/>
    </source>
</evidence>
<evidence type="ECO:0000256" key="3">
    <source>
        <dbReference type="ARBA" id="ARBA00022801"/>
    </source>
</evidence>